<evidence type="ECO:0000313" key="1">
    <source>
        <dbReference type="EMBL" id="KAJ7191953.1"/>
    </source>
</evidence>
<reference evidence="1" key="1">
    <citation type="submission" date="2023-03" db="EMBL/GenBank/DDBJ databases">
        <title>Massive genome expansion in bonnet fungi (Mycena s.s.) driven by repeated elements and novel gene families across ecological guilds.</title>
        <authorList>
            <consortium name="Lawrence Berkeley National Laboratory"/>
            <person name="Harder C.B."/>
            <person name="Miyauchi S."/>
            <person name="Viragh M."/>
            <person name="Kuo A."/>
            <person name="Thoen E."/>
            <person name="Andreopoulos B."/>
            <person name="Lu D."/>
            <person name="Skrede I."/>
            <person name="Drula E."/>
            <person name="Henrissat B."/>
            <person name="Morin E."/>
            <person name="Kohler A."/>
            <person name="Barry K."/>
            <person name="LaButti K."/>
            <person name="Morin E."/>
            <person name="Salamov A."/>
            <person name="Lipzen A."/>
            <person name="Mereny Z."/>
            <person name="Hegedus B."/>
            <person name="Baldrian P."/>
            <person name="Stursova M."/>
            <person name="Weitz H."/>
            <person name="Taylor A."/>
            <person name="Grigoriev I.V."/>
            <person name="Nagy L.G."/>
            <person name="Martin F."/>
            <person name="Kauserud H."/>
        </authorList>
    </citation>
    <scope>NUCLEOTIDE SEQUENCE</scope>
    <source>
        <strain evidence="1">9144</strain>
    </source>
</reference>
<feature type="non-terminal residue" evidence="1">
    <location>
        <position position="306"/>
    </location>
</feature>
<sequence>MSASRSSEYDAIKIATGQAIFTLAVAASKSEPIHPNHLPESRYQALLVSNEPPDESELDPIASVISDTGRHLESLRDEISRLRQSLQERETQHVALANVHAQQKAILSPLRRMPPEVLGEIFAWTLPPGRQRWKVTSSPWVLTHVCHSWRAVSATTSSLWSLIHINFNEFLQSTFPLPMLKTQILRAQKIKLRFYGSKLAETQPQITALECLAQHSTRWEELSLELIPDITLIVISIRGRIPSLRRLWLQWEDEDSPSGICVLSSNCFRTAPSLVDAGLYNDCSSLDNLIPVHQLTIYEMNCSWTT</sequence>
<evidence type="ECO:0000313" key="2">
    <source>
        <dbReference type="Proteomes" id="UP001219525"/>
    </source>
</evidence>
<dbReference type="Proteomes" id="UP001219525">
    <property type="component" value="Unassembled WGS sequence"/>
</dbReference>
<dbReference type="EMBL" id="JARJCW010000126">
    <property type="protein sequence ID" value="KAJ7191953.1"/>
    <property type="molecule type" value="Genomic_DNA"/>
</dbReference>
<name>A0AAD6UQ14_9AGAR</name>
<keyword evidence="2" id="KW-1185">Reference proteome</keyword>
<comment type="caution">
    <text evidence="1">The sequence shown here is derived from an EMBL/GenBank/DDBJ whole genome shotgun (WGS) entry which is preliminary data.</text>
</comment>
<dbReference type="AlphaFoldDB" id="A0AAD6UQ14"/>
<protein>
    <recommendedName>
        <fullName evidence="3">F-box domain-containing protein</fullName>
    </recommendedName>
</protein>
<proteinExistence type="predicted"/>
<evidence type="ECO:0008006" key="3">
    <source>
        <dbReference type="Google" id="ProtNLM"/>
    </source>
</evidence>
<accession>A0AAD6UQ14</accession>
<gene>
    <name evidence="1" type="ORF">GGX14DRAFT_506606</name>
</gene>
<organism evidence="1 2">
    <name type="scientific">Mycena pura</name>
    <dbReference type="NCBI Taxonomy" id="153505"/>
    <lineage>
        <taxon>Eukaryota</taxon>
        <taxon>Fungi</taxon>
        <taxon>Dikarya</taxon>
        <taxon>Basidiomycota</taxon>
        <taxon>Agaricomycotina</taxon>
        <taxon>Agaricomycetes</taxon>
        <taxon>Agaricomycetidae</taxon>
        <taxon>Agaricales</taxon>
        <taxon>Marasmiineae</taxon>
        <taxon>Mycenaceae</taxon>
        <taxon>Mycena</taxon>
    </lineage>
</organism>